<accession>A0AAV9RD34</accession>
<proteinExistence type="predicted"/>
<dbReference type="Proteomes" id="UP001311232">
    <property type="component" value="Unassembled WGS sequence"/>
</dbReference>
<comment type="caution">
    <text evidence="1">The sequence shown here is derived from an EMBL/GenBank/DDBJ whole genome shotgun (WGS) entry which is preliminary data.</text>
</comment>
<evidence type="ECO:0000313" key="1">
    <source>
        <dbReference type="EMBL" id="KAK5606635.1"/>
    </source>
</evidence>
<reference evidence="1 2" key="1">
    <citation type="submission" date="2021-06" db="EMBL/GenBank/DDBJ databases">
        <authorList>
            <person name="Palmer J.M."/>
        </authorList>
    </citation>
    <scope>NUCLEOTIDE SEQUENCE [LARGE SCALE GENOMIC DNA]</scope>
    <source>
        <strain evidence="1 2">MEX-2019</strain>
        <tissue evidence="1">Muscle</tissue>
    </source>
</reference>
<sequence length="102" mass="11678">MQPSFGLVRNEALIDPAGRETLEAELEPERFLKLCLRKVRFCLDFLEKNRISLKRTSVNSSVQLCRPVQQQEKCEPARSVKIKILIAPESTRGFLQETLTCS</sequence>
<evidence type="ECO:0000313" key="2">
    <source>
        <dbReference type="Proteomes" id="UP001311232"/>
    </source>
</evidence>
<keyword evidence="2" id="KW-1185">Reference proteome</keyword>
<gene>
    <name evidence="1" type="ORF">CRENBAI_017904</name>
</gene>
<dbReference type="EMBL" id="JAHHUM010002059">
    <property type="protein sequence ID" value="KAK5606635.1"/>
    <property type="molecule type" value="Genomic_DNA"/>
</dbReference>
<name>A0AAV9RD34_9TELE</name>
<organism evidence="1 2">
    <name type="scientific">Crenichthys baileyi</name>
    <name type="common">White River springfish</name>
    <dbReference type="NCBI Taxonomy" id="28760"/>
    <lineage>
        <taxon>Eukaryota</taxon>
        <taxon>Metazoa</taxon>
        <taxon>Chordata</taxon>
        <taxon>Craniata</taxon>
        <taxon>Vertebrata</taxon>
        <taxon>Euteleostomi</taxon>
        <taxon>Actinopterygii</taxon>
        <taxon>Neopterygii</taxon>
        <taxon>Teleostei</taxon>
        <taxon>Neoteleostei</taxon>
        <taxon>Acanthomorphata</taxon>
        <taxon>Ovalentaria</taxon>
        <taxon>Atherinomorphae</taxon>
        <taxon>Cyprinodontiformes</taxon>
        <taxon>Goodeidae</taxon>
        <taxon>Crenichthys</taxon>
    </lineage>
</organism>
<protein>
    <submittedName>
        <fullName evidence="1">Uncharacterized protein</fullName>
    </submittedName>
</protein>
<dbReference type="AlphaFoldDB" id="A0AAV9RD34"/>